<keyword evidence="1" id="KW-0812">Transmembrane</keyword>
<sequence length="256" mass="27778">MHLSCAPVDFTTASSTCALSFLSLAVVLVILACVWACRHQQQGDKKGVWNWGVLTLETLQSTPMKEKESVSVSQLEGQHRRQSTTGVVYYESQAPVSMAKIIMSRHGGSVDVSSTNASLDTTATTALATATNINTTAAGTTLPFTITASSTPTTASNAFDDRAGRALIICSVHVALGLTRWALSDERREEEKEGGHTWEFLLSGAASCRCKKKSAPGNETKNEFLAKPSWVCEDMASTPAELRRFNAPKIFRFRER</sequence>
<evidence type="ECO:0000256" key="1">
    <source>
        <dbReference type="SAM" id="Phobius"/>
    </source>
</evidence>
<keyword evidence="3" id="KW-1185">Reference proteome</keyword>
<keyword evidence="1" id="KW-0472">Membrane</keyword>
<keyword evidence="1" id="KW-1133">Transmembrane helix</keyword>
<organism evidence="2 3">
    <name type="scientific">Armillaria borealis</name>
    <dbReference type="NCBI Taxonomy" id="47425"/>
    <lineage>
        <taxon>Eukaryota</taxon>
        <taxon>Fungi</taxon>
        <taxon>Dikarya</taxon>
        <taxon>Basidiomycota</taxon>
        <taxon>Agaricomycotina</taxon>
        <taxon>Agaricomycetes</taxon>
        <taxon>Agaricomycetidae</taxon>
        <taxon>Agaricales</taxon>
        <taxon>Marasmiineae</taxon>
        <taxon>Physalacriaceae</taxon>
        <taxon>Armillaria</taxon>
    </lineage>
</organism>
<evidence type="ECO:0000313" key="3">
    <source>
        <dbReference type="Proteomes" id="UP001175226"/>
    </source>
</evidence>
<reference evidence="2" key="1">
    <citation type="submission" date="2023-06" db="EMBL/GenBank/DDBJ databases">
        <authorList>
            <consortium name="Lawrence Berkeley National Laboratory"/>
            <person name="Ahrendt S."/>
            <person name="Sahu N."/>
            <person name="Indic B."/>
            <person name="Wong-Bajracharya J."/>
            <person name="Merenyi Z."/>
            <person name="Ke H.-M."/>
            <person name="Monk M."/>
            <person name="Kocsube S."/>
            <person name="Drula E."/>
            <person name="Lipzen A."/>
            <person name="Balint B."/>
            <person name="Henrissat B."/>
            <person name="Andreopoulos B."/>
            <person name="Martin F.M."/>
            <person name="Harder C.B."/>
            <person name="Rigling D."/>
            <person name="Ford K.L."/>
            <person name="Foster G.D."/>
            <person name="Pangilinan J."/>
            <person name="Papanicolaou A."/>
            <person name="Barry K."/>
            <person name="LaButti K."/>
            <person name="Viragh M."/>
            <person name="Koriabine M."/>
            <person name="Yan M."/>
            <person name="Riley R."/>
            <person name="Champramary S."/>
            <person name="Plett K.L."/>
            <person name="Tsai I.J."/>
            <person name="Slot J."/>
            <person name="Sipos G."/>
            <person name="Plett J."/>
            <person name="Nagy L.G."/>
            <person name="Grigoriev I.V."/>
        </authorList>
    </citation>
    <scope>NUCLEOTIDE SEQUENCE</scope>
    <source>
        <strain evidence="2">FPL87.14</strain>
    </source>
</reference>
<dbReference type="EMBL" id="JAUEPT010000005">
    <property type="protein sequence ID" value="KAK0451644.1"/>
    <property type="molecule type" value="Genomic_DNA"/>
</dbReference>
<accession>A0AA39K1W6</accession>
<name>A0AA39K1W6_9AGAR</name>
<comment type="caution">
    <text evidence="2">The sequence shown here is derived from an EMBL/GenBank/DDBJ whole genome shotgun (WGS) entry which is preliminary data.</text>
</comment>
<proteinExistence type="predicted"/>
<dbReference type="Proteomes" id="UP001175226">
    <property type="component" value="Unassembled WGS sequence"/>
</dbReference>
<dbReference type="AlphaFoldDB" id="A0AA39K1W6"/>
<feature type="transmembrane region" description="Helical" evidence="1">
    <location>
        <begin position="18"/>
        <end position="37"/>
    </location>
</feature>
<protein>
    <submittedName>
        <fullName evidence="2">Uncharacterized protein</fullName>
    </submittedName>
</protein>
<gene>
    <name evidence="2" type="ORF">EV421DRAFT_1731462</name>
</gene>
<evidence type="ECO:0000313" key="2">
    <source>
        <dbReference type="EMBL" id="KAK0451644.1"/>
    </source>
</evidence>